<dbReference type="Pfam" id="PF08281">
    <property type="entry name" value="Sigma70_r4_2"/>
    <property type="match status" value="1"/>
</dbReference>
<keyword evidence="4 6" id="KW-0238">DNA-binding</keyword>
<sequence length="384" mass="43868">MRSDDALELARPRLLRQATAYGIPLDAVDDVVQETLIEAWSHVDGLRSPERFEAWLSGICRNVCLRWSTGHKRALQRHTQGLGQWLVDPVQHDEPYGEELVDEQASDPVDVVISQDLRCLVARMLDQLPHEYRVAVELYYLAELPQRATALRLGLSVSALETRLHRARRQLRDLLAREFRDDALAFGFAPEACSDLNWHAARIPCRQCGHYQLSGTFETLPDGGINLRTRCPGCEAERETRGLIPLHGVRSVKPALKRVEHWILQHLTPQLQHGWHTCPWCGLCAPMLTVMPIEQALAGDLLLSLHCPGCDREASTWAWKCLHRHPEIQHFMLTHPQWISRSAQPVQFNELSAWCLRLDDRKSRERLLLYVHAQTLAVLATVHE</sequence>
<reference evidence="10" key="1">
    <citation type="submission" date="2018-12" db="EMBL/GenBank/DDBJ databases">
        <title>Tengunoibacter tsumagoiensis gen. nov., sp. nov., Dictyobacter kobayashii sp. nov., D. alpinus sp. nov., and D. joshuensis sp. nov. and description of Dictyobacteraceae fam. nov. within the order Ktedonobacterales isolated from Tengu-no-mugimeshi.</title>
        <authorList>
            <person name="Wang C.M."/>
            <person name="Zheng Y."/>
            <person name="Sakai Y."/>
            <person name="Toyoda A."/>
            <person name="Minakuchi Y."/>
            <person name="Abe K."/>
            <person name="Yokota A."/>
            <person name="Yabe S."/>
        </authorList>
    </citation>
    <scope>NUCLEOTIDE SEQUENCE [LARGE SCALE GENOMIC DNA]</scope>
    <source>
        <strain evidence="10">Uno16</strain>
    </source>
</reference>
<dbReference type="GO" id="GO:0016987">
    <property type="term" value="F:sigma factor activity"/>
    <property type="evidence" value="ECO:0007669"/>
    <property type="project" value="UniProtKB-KW"/>
</dbReference>
<evidence type="ECO:0000256" key="4">
    <source>
        <dbReference type="ARBA" id="ARBA00023125"/>
    </source>
</evidence>
<dbReference type="InterPro" id="IPR036388">
    <property type="entry name" value="WH-like_DNA-bd_sf"/>
</dbReference>
<evidence type="ECO:0000256" key="6">
    <source>
        <dbReference type="RuleBase" id="RU000716"/>
    </source>
</evidence>
<evidence type="ECO:0000313" key="9">
    <source>
        <dbReference type="EMBL" id="GCE30617.1"/>
    </source>
</evidence>
<feature type="domain" description="RNA polymerase sigma-70 region 2" evidence="7">
    <location>
        <begin position="11"/>
        <end position="73"/>
    </location>
</feature>
<protein>
    <recommendedName>
        <fullName evidence="6">RNA polymerase sigma factor</fullName>
    </recommendedName>
</protein>
<accession>A0A402BH91</accession>
<dbReference type="PROSITE" id="PS01063">
    <property type="entry name" value="SIGMA70_ECF"/>
    <property type="match status" value="1"/>
</dbReference>
<dbReference type="InterPro" id="IPR013325">
    <property type="entry name" value="RNA_pol_sigma_r2"/>
</dbReference>
<dbReference type="InterPro" id="IPR007627">
    <property type="entry name" value="RNA_pol_sigma70_r2"/>
</dbReference>
<evidence type="ECO:0000256" key="5">
    <source>
        <dbReference type="ARBA" id="ARBA00023163"/>
    </source>
</evidence>
<comment type="similarity">
    <text evidence="1 6">Belongs to the sigma-70 factor family. ECF subfamily.</text>
</comment>
<dbReference type="AlphaFoldDB" id="A0A402BH91"/>
<dbReference type="PANTHER" id="PTHR43133:SF51">
    <property type="entry name" value="RNA POLYMERASE SIGMA FACTOR"/>
    <property type="match status" value="1"/>
</dbReference>
<dbReference type="NCBIfam" id="TIGR02937">
    <property type="entry name" value="sigma70-ECF"/>
    <property type="match status" value="1"/>
</dbReference>
<dbReference type="PANTHER" id="PTHR43133">
    <property type="entry name" value="RNA POLYMERASE ECF-TYPE SIGMA FACTO"/>
    <property type="match status" value="1"/>
</dbReference>
<dbReference type="Gene3D" id="1.10.10.10">
    <property type="entry name" value="Winged helix-like DNA-binding domain superfamily/Winged helix DNA-binding domain"/>
    <property type="match status" value="1"/>
</dbReference>
<dbReference type="InterPro" id="IPR013324">
    <property type="entry name" value="RNA_pol_sigma_r3/r4-like"/>
</dbReference>
<gene>
    <name evidence="9" type="ORF">KDA_61010</name>
</gene>
<proteinExistence type="inferred from homology"/>
<dbReference type="CDD" id="cd06171">
    <property type="entry name" value="Sigma70_r4"/>
    <property type="match status" value="1"/>
</dbReference>
<dbReference type="InterPro" id="IPR000838">
    <property type="entry name" value="RNA_pol_sigma70_ECF_CS"/>
</dbReference>
<dbReference type="SUPFAM" id="SSF88946">
    <property type="entry name" value="Sigma2 domain of RNA polymerase sigma factors"/>
    <property type="match status" value="1"/>
</dbReference>
<evidence type="ECO:0000256" key="1">
    <source>
        <dbReference type="ARBA" id="ARBA00010641"/>
    </source>
</evidence>
<dbReference type="InterPro" id="IPR039425">
    <property type="entry name" value="RNA_pol_sigma-70-like"/>
</dbReference>
<dbReference type="InterPro" id="IPR014284">
    <property type="entry name" value="RNA_pol_sigma-70_dom"/>
</dbReference>
<dbReference type="Pfam" id="PF04542">
    <property type="entry name" value="Sigma70_r2"/>
    <property type="match status" value="1"/>
</dbReference>
<dbReference type="EMBL" id="BIFT01000002">
    <property type="protein sequence ID" value="GCE30617.1"/>
    <property type="molecule type" value="Genomic_DNA"/>
</dbReference>
<organism evidence="9 10">
    <name type="scientific">Dictyobacter alpinus</name>
    <dbReference type="NCBI Taxonomy" id="2014873"/>
    <lineage>
        <taxon>Bacteria</taxon>
        <taxon>Bacillati</taxon>
        <taxon>Chloroflexota</taxon>
        <taxon>Ktedonobacteria</taxon>
        <taxon>Ktedonobacterales</taxon>
        <taxon>Dictyobacteraceae</taxon>
        <taxon>Dictyobacter</taxon>
    </lineage>
</organism>
<keyword evidence="5 6" id="KW-0804">Transcription</keyword>
<keyword evidence="3 6" id="KW-0731">Sigma factor</keyword>
<evidence type="ECO:0000259" key="8">
    <source>
        <dbReference type="Pfam" id="PF08281"/>
    </source>
</evidence>
<keyword evidence="10" id="KW-1185">Reference proteome</keyword>
<dbReference type="GO" id="GO:0006352">
    <property type="term" value="P:DNA-templated transcription initiation"/>
    <property type="evidence" value="ECO:0007669"/>
    <property type="project" value="InterPro"/>
</dbReference>
<dbReference type="InterPro" id="IPR013249">
    <property type="entry name" value="RNA_pol_sigma70_r4_t2"/>
</dbReference>
<name>A0A402BH91_9CHLR</name>
<dbReference type="SUPFAM" id="SSF88659">
    <property type="entry name" value="Sigma3 and sigma4 domains of RNA polymerase sigma factors"/>
    <property type="match status" value="1"/>
</dbReference>
<dbReference type="Gene3D" id="1.10.1740.10">
    <property type="match status" value="1"/>
</dbReference>
<evidence type="ECO:0000256" key="2">
    <source>
        <dbReference type="ARBA" id="ARBA00023015"/>
    </source>
</evidence>
<keyword evidence="2 6" id="KW-0805">Transcription regulation</keyword>
<dbReference type="GO" id="GO:0003677">
    <property type="term" value="F:DNA binding"/>
    <property type="evidence" value="ECO:0007669"/>
    <property type="project" value="UniProtKB-KW"/>
</dbReference>
<evidence type="ECO:0000313" key="10">
    <source>
        <dbReference type="Proteomes" id="UP000287171"/>
    </source>
</evidence>
<evidence type="ECO:0000259" key="7">
    <source>
        <dbReference type="Pfam" id="PF04542"/>
    </source>
</evidence>
<dbReference type="Proteomes" id="UP000287171">
    <property type="component" value="Unassembled WGS sequence"/>
</dbReference>
<feature type="domain" description="RNA polymerase sigma factor 70 region 4 type 2" evidence="8">
    <location>
        <begin position="121"/>
        <end position="171"/>
    </location>
</feature>
<dbReference type="GO" id="GO:0006950">
    <property type="term" value="P:response to stress"/>
    <property type="evidence" value="ECO:0007669"/>
    <property type="project" value="UniProtKB-ARBA"/>
</dbReference>
<comment type="caution">
    <text evidence="9">The sequence shown here is derived from an EMBL/GenBank/DDBJ whole genome shotgun (WGS) entry which is preliminary data.</text>
</comment>
<evidence type="ECO:0000256" key="3">
    <source>
        <dbReference type="ARBA" id="ARBA00023082"/>
    </source>
</evidence>